<comment type="caution">
    <text evidence="2">The sequence shown here is derived from an EMBL/GenBank/DDBJ whole genome shotgun (WGS) entry which is preliminary data.</text>
</comment>
<dbReference type="EMBL" id="BMLG01000001">
    <property type="protein sequence ID" value="GGM23798.1"/>
    <property type="molecule type" value="Genomic_DNA"/>
</dbReference>
<protein>
    <submittedName>
        <fullName evidence="2">Uncharacterized protein</fullName>
    </submittedName>
</protein>
<sequence>MIRYFLYLMVMNMVVNVTAFVPRIIIDERFEGSVMAVIIGIPLTVLLLYFFTNAMLRFPGKGLPEILFQHTSKWFNRPSLILLSILFFFSGWILLLAFTDITRTFINPEMTRFTILTIFLLVVGFGVLLKTEKVLYALEILTLISLPFILVIFFKAYTSPYLNWDSIRVVFTHVNELPTLSSLGSVTFSLYGFYNISIYNRVFKGEIKKINIWWTMAIIILGYVNAFTSGFIPIGFNGTSGVEDFIYPWISTSDSLRMEYGFVERIIYITLLLFIGASLIMVITIWHVGLKLLLSLFAPSKETRLKTRILSRSIVTLLIIVTYITGTRIDARQLLELTKLYYIILIPISIFFTIIVSWIAWGKKHET</sequence>
<feature type="transmembrane region" description="Helical" evidence="1">
    <location>
        <begin position="136"/>
        <end position="157"/>
    </location>
</feature>
<evidence type="ECO:0000313" key="2">
    <source>
        <dbReference type="EMBL" id="GGM23798.1"/>
    </source>
</evidence>
<organism evidence="2 3">
    <name type="scientific">Paraliobacillus quinghaiensis</name>
    <dbReference type="NCBI Taxonomy" id="470815"/>
    <lineage>
        <taxon>Bacteria</taxon>
        <taxon>Bacillati</taxon>
        <taxon>Bacillota</taxon>
        <taxon>Bacilli</taxon>
        <taxon>Bacillales</taxon>
        <taxon>Bacillaceae</taxon>
        <taxon>Paraliobacillus</taxon>
    </lineage>
</organism>
<evidence type="ECO:0000313" key="3">
    <source>
        <dbReference type="Proteomes" id="UP000618460"/>
    </source>
</evidence>
<name>A0A917THW2_9BACI</name>
<feature type="transmembrane region" description="Helical" evidence="1">
    <location>
        <begin position="309"/>
        <end position="329"/>
    </location>
</feature>
<dbReference type="GO" id="GO:0016020">
    <property type="term" value="C:membrane"/>
    <property type="evidence" value="ECO:0007669"/>
    <property type="project" value="InterPro"/>
</dbReference>
<dbReference type="Proteomes" id="UP000618460">
    <property type="component" value="Unassembled WGS sequence"/>
</dbReference>
<feature type="transmembrane region" description="Helical" evidence="1">
    <location>
        <begin position="5"/>
        <end position="26"/>
    </location>
</feature>
<accession>A0A917THW2</accession>
<feature type="transmembrane region" description="Helical" evidence="1">
    <location>
        <begin position="212"/>
        <end position="236"/>
    </location>
</feature>
<dbReference type="GO" id="GO:0009847">
    <property type="term" value="P:spore germination"/>
    <property type="evidence" value="ECO:0007669"/>
    <property type="project" value="InterPro"/>
</dbReference>
<proteinExistence type="predicted"/>
<keyword evidence="1" id="KW-0812">Transmembrane</keyword>
<feature type="transmembrane region" description="Helical" evidence="1">
    <location>
        <begin position="32"/>
        <end position="51"/>
    </location>
</feature>
<evidence type="ECO:0000256" key="1">
    <source>
        <dbReference type="SAM" id="Phobius"/>
    </source>
</evidence>
<dbReference type="InterPro" id="IPR004761">
    <property type="entry name" value="Spore_GerAB"/>
</dbReference>
<feature type="transmembrane region" description="Helical" evidence="1">
    <location>
        <begin position="80"/>
        <end position="98"/>
    </location>
</feature>
<feature type="transmembrane region" description="Helical" evidence="1">
    <location>
        <begin position="110"/>
        <end position="129"/>
    </location>
</feature>
<feature type="transmembrane region" description="Helical" evidence="1">
    <location>
        <begin position="177"/>
        <end position="200"/>
    </location>
</feature>
<feature type="transmembrane region" description="Helical" evidence="1">
    <location>
        <begin position="341"/>
        <end position="361"/>
    </location>
</feature>
<dbReference type="Pfam" id="PF03845">
    <property type="entry name" value="Spore_permease"/>
    <property type="match status" value="1"/>
</dbReference>
<keyword evidence="1" id="KW-1133">Transmembrane helix</keyword>
<dbReference type="RefSeq" id="WP_162879105.1">
    <property type="nucleotide sequence ID" value="NZ_BMLG01000001.1"/>
</dbReference>
<keyword evidence="3" id="KW-1185">Reference proteome</keyword>
<reference evidence="2" key="1">
    <citation type="journal article" date="2014" name="Int. J. Syst. Evol. Microbiol.">
        <title>Complete genome sequence of Corynebacterium casei LMG S-19264T (=DSM 44701T), isolated from a smear-ripened cheese.</title>
        <authorList>
            <consortium name="US DOE Joint Genome Institute (JGI-PGF)"/>
            <person name="Walter F."/>
            <person name="Albersmeier A."/>
            <person name="Kalinowski J."/>
            <person name="Ruckert C."/>
        </authorList>
    </citation>
    <scope>NUCLEOTIDE SEQUENCE</scope>
    <source>
        <strain evidence="2">CGMCC 1.6333</strain>
    </source>
</reference>
<keyword evidence="1" id="KW-0472">Membrane</keyword>
<gene>
    <name evidence="2" type="ORF">GCM10011351_07000</name>
</gene>
<dbReference type="AlphaFoldDB" id="A0A917THW2"/>
<reference evidence="2" key="2">
    <citation type="submission" date="2020-09" db="EMBL/GenBank/DDBJ databases">
        <authorList>
            <person name="Sun Q."/>
            <person name="Zhou Y."/>
        </authorList>
    </citation>
    <scope>NUCLEOTIDE SEQUENCE</scope>
    <source>
        <strain evidence="2">CGMCC 1.6333</strain>
    </source>
</reference>
<feature type="transmembrane region" description="Helical" evidence="1">
    <location>
        <begin position="266"/>
        <end position="288"/>
    </location>
</feature>